<dbReference type="AlphaFoldDB" id="A0A286G962"/>
<accession>A0A286G962</accession>
<dbReference type="EMBL" id="OCNJ01000002">
    <property type="protein sequence ID" value="SOD92107.1"/>
    <property type="molecule type" value="Genomic_DNA"/>
</dbReference>
<feature type="transmembrane region" description="Helical" evidence="1">
    <location>
        <begin position="15"/>
        <end position="32"/>
    </location>
</feature>
<dbReference type="CDD" id="cd01324">
    <property type="entry name" value="cbb3_Oxidase_CcoQ"/>
    <property type="match status" value="1"/>
</dbReference>
<proteinExistence type="predicted"/>
<reference evidence="2 3" key="1">
    <citation type="submission" date="2017-09" db="EMBL/GenBank/DDBJ databases">
        <authorList>
            <person name="Ehlers B."/>
            <person name="Leendertz F.H."/>
        </authorList>
    </citation>
    <scope>NUCLEOTIDE SEQUENCE [LARGE SCALE GENOMIC DNA]</scope>
    <source>
        <strain evidence="2 3">USBA 140</strain>
    </source>
</reference>
<sequence length="63" mass="7352">MLEDLQAVSDFLRNFWGLWLMILFVGIAVYAFRPRNKGRFDEASTVIFREDDDDKEHKNGGNS</sequence>
<dbReference type="Proteomes" id="UP000219621">
    <property type="component" value="Unassembled WGS sequence"/>
</dbReference>
<dbReference type="Pfam" id="PF05545">
    <property type="entry name" value="FixQ"/>
    <property type="match status" value="1"/>
</dbReference>
<name>A0A286G962_9PROT</name>
<keyword evidence="3" id="KW-1185">Reference proteome</keyword>
<dbReference type="RefSeq" id="WP_097278030.1">
    <property type="nucleotide sequence ID" value="NZ_OCNJ01000002.1"/>
</dbReference>
<evidence type="ECO:0000313" key="2">
    <source>
        <dbReference type="EMBL" id="SOD92107.1"/>
    </source>
</evidence>
<organism evidence="2 3">
    <name type="scientific">Caenispirillum bisanense</name>
    <dbReference type="NCBI Taxonomy" id="414052"/>
    <lineage>
        <taxon>Bacteria</taxon>
        <taxon>Pseudomonadati</taxon>
        <taxon>Pseudomonadota</taxon>
        <taxon>Alphaproteobacteria</taxon>
        <taxon>Rhodospirillales</taxon>
        <taxon>Novispirillaceae</taxon>
        <taxon>Caenispirillum</taxon>
    </lineage>
</organism>
<keyword evidence="1" id="KW-0472">Membrane</keyword>
<keyword evidence="1" id="KW-1133">Transmembrane helix</keyword>
<gene>
    <name evidence="2" type="ORF">SAMN05421508_102269</name>
</gene>
<dbReference type="OrthoDB" id="7173870at2"/>
<evidence type="ECO:0000313" key="3">
    <source>
        <dbReference type="Proteomes" id="UP000219621"/>
    </source>
</evidence>
<protein>
    <submittedName>
        <fullName evidence="2">Cytochrome c oxidase cbb3-type subunit 4</fullName>
    </submittedName>
</protein>
<dbReference type="InterPro" id="IPR008621">
    <property type="entry name" value="Cbb3-typ_cyt_oxidase_comp"/>
</dbReference>
<evidence type="ECO:0000256" key="1">
    <source>
        <dbReference type="SAM" id="Phobius"/>
    </source>
</evidence>
<keyword evidence="1" id="KW-0812">Transmembrane</keyword>